<evidence type="ECO:0000256" key="5">
    <source>
        <dbReference type="ARBA" id="ARBA00022842"/>
    </source>
</evidence>
<dbReference type="Gene3D" id="1.10.290.10">
    <property type="entry name" value="Topoisomerase I, domain 4"/>
    <property type="match status" value="1"/>
</dbReference>
<evidence type="ECO:0000256" key="1">
    <source>
        <dbReference type="ARBA" id="ARBA00000213"/>
    </source>
</evidence>
<feature type="compositionally biased region" description="Acidic residues" evidence="13">
    <location>
        <begin position="464"/>
        <end position="473"/>
    </location>
</feature>
<dbReference type="InterPro" id="IPR000380">
    <property type="entry name" value="Topo_IA"/>
</dbReference>
<dbReference type="SMART" id="SM00437">
    <property type="entry name" value="TOP1Ac"/>
    <property type="match status" value="1"/>
</dbReference>
<feature type="region of interest" description="Disordered" evidence="13">
    <location>
        <begin position="723"/>
        <end position="743"/>
    </location>
</feature>
<dbReference type="RefSeq" id="WP_215880895.1">
    <property type="nucleotide sequence ID" value="NZ_JAAOMP010000064.1"/>
</dbReference>
<dbReference type="InterPro" id="IPR013825">
    <property type="entry name" value="Topo_IA_cen_sub2"/>
</dbReference>
<dbReference type="Gene3D" id="3.40.50.140">
    <property type="match status" value="1"/>
</dbReference>
<feature type="domain" description="Toprim" evidence="14">
    <location>
        <begin position="3"/>
        <end position="145"/>
    </location>
</feature>
<dbReference type="PANTHER" id="PTHR11390">
    <property type="entry name" value="PROKARYOTIC DNA TOPOISOMERASE"/>
    <property type="match status" value="1"/>
</dbReference>
<evidence type="ECO:0000256" key="13">
    <source>
        <dbReference type="SAM" id="MobiDB-lite"/>
    </source>
</evidence>
<reference evidence="16 17" key="1">
    <citation type="journal article" date="2021" name="ISME J.">
        <title>Genomic evolution of the class Acidithiobacillia: deep-branching Proteobacteria living in extreme acidic conditions.</title>
        <authorList>
            <person name="Moya-Beltran A."/>
            <person name="Beard S."/>
            <person name="Rojas-Villalobos C."/>
            <person name="Issotta F."/>
            <person name="Gallardo Y."/>
            <person name="Ulloa R."/>
            <person name="Giaveno A."/>
            <person name="Degli Esposti M."/>
            <person name="Johnson D.B."/>
            <person name="Quatrini R."/>
        </authorList>
    </citation>
    <scope>NUCLEOTIDE SEQUENCE [LARGE SCALE GENOMIC DNA]</scope>
    <source>
        <strain evidence="16 17">RW2</strain>
    </source>
</reference>
<dbReference type="InterPro" id="IPR013497">
    <property type="entry name" value="Topo_IA_cen"/>
</dbReference>
<evidence type="ECO:0000256" key="2">
    <source>
        <dbReference type="ARBA" id="ARBA00009446"/>
    </source>
</evidence>
<dbReference type="NCBIfam" id="NF005829">
    <property type="entry name" value="PRK07726.1"/>
    <property type="match status" value="1"/>
</dbReference>
<keyword evidence="4" id="KW-0479">Metal-binding</keyword>
<dbReference type="InterPro" id="IPR013824">
    <property type="entry name" value="Topo_IA_cen_sub1"/>
</dbReference>
<evidence type="ECO:0000256" key="9">
    <source>
        <dbReference type="ARBA" id="ARBA00030003"/>
    </source>
</evidence>
<dbReference type="CDD" id="cd00186">
    <property type="entry name" value="TOP1Ac"/>
    <property type="match status" value="1"/>
</dbReference>
<keyword evidence="5" id="KW-0460">Magnesium</keyword>
<dbReference type="InterPro" id="IPR006171">
    <property type="entry name" value="TOPRIM_dom"/>
</dbReference>
<dbReference type="NCBIfam" id="TIGR01056">
    <property type="entry name" value="topB"/>
    <property type="match status" value="1"/>
</dbReference>
<proteinExistence type="inferred from homology"/>
<dbReference type="Proteomes" id="UP000755654">
    <property type="component" value="Unassembled WGS sequence"/>
</dbReference>
<keyword evidence="17" id="KW-1185">Reference proteome</keyword>
<evidence type="ECO:0000313" key="17">
    <source>
        <dbReference type="Proteomes" id="UP000755654"/>
    </source>
</evidence>
<dbReference type="PROSITE" id="PS52039">
    <property type="entry name" value="TOPO_IA_2"/>
    <property type="match status" value="1"/>
</dbReference>
<name>A0ABS5ZWP4_9PROT</name>
<accession>A0ABS5ZWP4</accession>
<organism evidence="16 17">
    <name type="scientific">Acidithiobacillus sulfurivorans</name>
    <dbReference type="NCBI Taxonomy" id="1958756"/>
    <lineage>
        <taxon>Bacteria</taxon>
        <taxon>Pseudomonadati</taxon>
        <taxon>Pseudomonadota</taxon>
        <taxon>Acidithiobacillia</taxon>
        <taxon>Acidithiobacillales</taxon>
        <taxon>Acidithiobacillaceae</taxon>
        <taxon>Acidithiobacillus</taxon>
    </lineage>
</organism>
<comment type="caution">
    <text evidence="16">The sequence shown here is derived from an EMBL/GenBank/DDBJ whole genome shotgun (WGS) entry which is preliminary data.</text>
</comment>
<evidence type="ECO:0000256" key="8">
    <source>
        <dbReference type="ARBA" id="ARBA00023235"/>
    </source>
</evidence>
<gene>
    <name evidence="16" type="primary">topB</name>
    <name evidence="16" type="ORF">HAP95_05725</name>
</gene>
<dbReference type="InterPro" id="IPR013826">
    <property type="entry name" value="Topo_IA_cen_sub3"/>
</dbReference>
<feature type="region of interest" description="Disordered" evidence="13">
    <location>
        <begin position="464"/>
        <end position="504"/>
    </location>
</feature>
<dbReference type="InterPro" id="IPR003601">
    <property type="entry name" value="Topo_IA_2"/>
</dbReference>
<dbReference type="SMART" id="SM00493">
    <property type="entry name" value="TOPRIM"/>
    <property type="match status" value="1"/>
</dbReference>
<dbReference type="SMART" id="SM00436">
    <property type="entry name" value="TOP1Bc"/>
    <property type="match status" value="1"/>
</dbReference>
<dbReference type="Gene3D" id="2.70.20.10">
    <property type="entry name" value="Topoisomerase I, domain 3"/>
    <property type="match status" value="1"/>
</dbReference>
<dbReference type="SUPFAM" id="SSF56712">
    <property type="entry name" value="Prokaryotic type I DNA topoisomerase"/>
    <property type="match status" value="1"/>
</dbReference>
<keyword evidence="6" id="KW-0799">Topoisomerase</keyword>
<dbReference type="InterPro" id="IPR034144">
    <property type="entry name" value="TOPRIM_TopoIII"/>
</dbReference>
<evidence type="ECO:0000256" key="12">
    <source>
        <dbReference type="ARBA" id="ARBA00032877"/>
    </source>
</evidence>
<dbReference type="InterPro" id="IPR003602">
    <property type="entry name" value="Topo_IA_DNA-bd_dom"/>
</dbReference>
<dbReference type="CDD" id="cd03362">
    <property type="entry name" value="TOPRIM_TopoIA_TopoIII"/>
    <property type="match status" value="1"/>
</dbReference>
<dbReference type="InterPro" id="IPR005738">
    <property type="entry name" value="TopoIII"/>
</dbReference>
<evidence type="ECO:0000256" key="4">
    <source>
        <dbReference type="ARBA" id="ARBA00022723"/>
    </source>
</evidence>
<dbReference type="Pfam" id="PF01131">
    <property type="entry name" value="Topoisom_bac"/>
    <property type="match status" value="1"/>
</dbReference>
<dbReference type="PROSITE" id="PS00396">
    <property type="entry name" value="TOPO_IA_1"/>
    <property type="match status" value="1"/>
</dbReference>
<dbReference type="PANTHER" id="PTHR11390:SF21">
    <property type="entry name" value="DNA TOPOISOMERASE 3-ALPHA"/>
    <property type="match status" value="1"/>
</dbReference>
<sequence>MGLRLVIAEKPSLARAIAEGLGGGTKSGQLEAGGYVITNAFGHILEQAPPDDYLKMRPGAHLDESGNLKKGWRWDDLPIIPEEWIKKPVEKAADQLKKIGLYLKQADLVVHAGDPDREGQLLIDEILEYFHYKGPVQRVWLASMDAASVKKAFATLRDNQEYRFLSIAAECRSRADWLIGMNLSRAWTIRNHQKLSVGRVQTPTLALVVQRDLEIEAFRPKSYYEVVAHLSVEQGLFKARWKPSAEEADSPAFDTEGRLIDKTFADRVAAAGKAASKGTVAQHQQQDKTSQAPLPFSLSALQKTASARWGISAKGVLDACQSLYEKKLTTYPRTDCRYLPEEQFVDAARIIGSLQEQSFVTKMVDGTELSPGRKHAAWNTGKITAHHAIIPTGARPSSLDQDETHIYHAICQSYLALFAPPEKYKSTQVVVHLGLDSASAPMEWVASGKRVIDPGWKRLFGAEDAQEEEEGDDGQIPPMQKGDPTQCQETRVVSKETRPPARFTDGTLIDAMSNIHKMVQDPEARARLKENAGIGTEATRAAILETLNEKGFIQSKGKQLISTPLGRAFIAKMTPTIKDPVMTARWESVLDGISAGKVEMRTFMAGIEKQVTQSLENVPCDVVPNQHVEACPICAAPFSVLRKESTKKAGNFYWVCDNPDRPHEKLSDDNGRPGKPFEPRAELPLENGDGPKCPKCKIPTFHMVTNTEKKKPYWRCRKCSKSWWPGDPDTEGKPTLGTAWPSR</sequence>
<feature type="compositionally biased region" description="Basic and acidic residues" evidence="13">
    <location>
        <begin position="664"/>
        <end position="683"/>
    </location>
</feature>
<dbReference type="PRINTS" id="PR00417">
    <property type="entry name" value="PRTPISMRASEI"/>
</dbReference>
<feature type="region of interest" description="Disordered" evidence="13">
    <location>
        <begin position="664"/>
        <end position="686"/>
    </location>
</feature>
<dbReference type="EC" id="5.6.2.1" evidence="3"/>
<dbReference type="Pfam" id="PF01751">
    <property type="entry name" value="Toprim"/>
    <property type="match status" value="1"/>
</dbReference>
<dbReference type="InterPro" id="IPR023405">
    <property type="entry name" value="Topo_IA_core_domain"/>
</dbReference>
<protein>
    <recommendedName>
        <fullName evidence="3">DNA topoisomerase</fullName>
        <ecNumber evidence="3">5.6.2.1</ecNumber>
    </recommendedName>
    <alternativeName>
        <fullName evidence="12">Omega-protein</fullName>
    </alternativeName>
    <alternativeName>
        <fullName evidence="11">Relaxing enzyme</fullName>
    </alternativeName>
    <alternativeName>
        <fullName evidence="9">Swivelase</fullName>
    </alternativeName>
    <alternativeName>
        <fullName evidence="10">Untwisting enzyme</fullName>
    </alternativeName>
</protein>
<evidence type="ECO:0000259" key="14">
    <source>
        <dbReference type="PROSITE" id="PS50880"/>
    </source>
</evidence>
<evidence type="ECO:0000256" key="10">
    <source>
        <dbReference type="ARBA" id="ARBA00031985"/>
    </source>
</evidence>
<evidence type="ECO:0000256" key="3">
    <source>
        <dbReference type="ARBA" id="ARBA00012891"/>
    </source>
</evidence>
<feature type="domain" description="Topo IA-type catalytic" evidence="15">
    <location>
        <begin position="162"/>
        <end position="615"/>
    </location>
</feature>
<evidence type="ECO:0000313" key="16">
    <source>
        <dbReference type="EMBL" id="MBU2759652.1"/>
    </source>
</evidence>
<evidence type="ECO:0000256" key="7">
    <source>
        <dbReference type="ARBA" id="ARBA00023125"/>
    </source>
</evidence>
<evidence type="ECO:0000256" key="6">
    <source>
        <dbReference type="ARBA" id="ARBA00023029"/>
    </source>
</evidence>
<comment type="similarity">
    <text evidence="2">Belongs to the type IA topoisomerase family.</text>
</comment>
<dbReference type="Gene3D" id="1.10.460.10">
    <property type="entry name" value="Topoisomerase I, domain 2"/>
    <property type="match status" value="1"/>
</dbReference>
<comment type="catalytic activity">
    <reaction evidence="1">
        <text>ATP-independent breakage of single-stranded DNA, followed by passage and rejoining.</text>
        <dbReference type="EC" id="5.6.2.1"/>
    </reaction>
</comment>
<keyword evidence="8" id="KW-0413">Isomerase</keyword>
<evidence type="ECO:0000256" key="11">
    <source>
        <dbReference type="ARBA" id="ARBA00032235"/>
    </source>
</evidence>
<dbReference type="PROSITE" id="PS50880">
    <property type="entry name" value="TOPRIM"/>
    <property type="match status" value="1"/>
</dbReference>
<dbReference type="EMBL" id="JAAOMP010000064">
    <property type="protein sequence ID" value="MBU2759652.1"/>
    <property type="molecule type" value="Genomic_DNA"/>
</dbReference>
<dbReference type="InterPro" id="IPR023406">
    <property type="entry name" value="Topo_IA_AS"/>
</dbReference>
<keyword evidence="7" id="KW-0238">DNA-binding</keyword>
<evidence type="ECO:0000259" key="15">
    <source>
        <dbReference type="PROSITE" id="PS52039"/>
    </source>
</evidence>